<feature type="domain" description="BT4734-like N-terminal" evidence="2">
    <location>
        <begin position="56"/>
        <end position="175"/>
    </location>
</feature>
<protein>
    <submittedName>
        <fullName evidence="3">Uncharacterized protein</fullName>
    </submittedName>
</protein>
<gene>
    <name evidence="3" type="ORF">DXB87_05475</name>
</gene>
<evidence type="ECO:0000313" key="4">
    <source>
        <dbReference type="Proteomes" id="UP000260814"/>
    </source>
</evidence>
<dbReference type="Pfam" id="PF08800">
    <property type="entry name" value="BT4734-like_N"/>
    <property type="match status" value="1"/>
</dbReference>
<dbReference type="RefSeq" id="WP_117701203.1">
    <property type="nucleotide sequence ID" value="NZ_QSTW01000004.1"/>
</dbReference>
<organism evidence="3 4">
    <name type="scientific">Phocaeicola plebeius</name>
    <dbReference type="NCBI Taxonomy" id="310297"/>
    <lineage>
        <taxon>Bacteria</taxon>
        <taxon>Pseudomonadati</taxon>
        <taxon>Bacteroidota</taxon>
        <taxon>Bacteroidia</taxon>
        <taxon>Bacteroidales</taxon>
        <taxon>Bacteroidaceae</taxon>
        <taxon>Phocaeicola</taxon>
    </lineage>
</organism>
<dbReference type="InterPro" id="IPR014907">
    <property type="entry name" value="BT4734-like_N"/>
</dbReference>
<dbReference type="Pfam" id="PF08708">
    <property type="entry name" value="PriCT_1"/>
    <property type="match status" value="1"/>
</dbReference>
<evidence type="ECO:0000259" key="2">
    <source>
        <dbReference type="Pfam" id="PF08800"/>
    </source>
</evidence>
<comment type="caution">
    <text evidence="3">The sequence shown here is derived from an EMBL/GenBank/DDBJ whole genome shotgun (WGS) entry which is preliminary data.</text>
</comment>
<evidence type="ECO:0000313" key="3">
    <source>
        <dbReference type="EMBL" id="RGM92363.1"/>
    </source>
</evidence>
<proteinExistence type="predicted"/>
<evidence type="ECO:0000259" key="1">
    <source>
        <dbReference type="Pfam" id="PF08708"/>
    </source>
</evidence>
<dbReference type="Proteomes" id="UP000260814">
    <property type="component" value="Unassembled WGS sequence"/>
</dbReference>
<sequence length="293" mass="33183">MELNEIMVSCFPNVLVKVNPKHIPLLEVLESIRKGDLRVRVERVRKETDHNLRNDLKKKLLPAICFSGMLERMEDAKIIISSGVICIDLDNVADLKAEKERLKTNPYVLSVFKSPSGNGLKVLVLHDLQDFSYHKALYYYIGNLLGVTGRSDLKFDLSCSNISHPCMWSYDSGLYLNKNANRLHIDTANLPSIPPAPKKKGKAATPVLNSNITPIQITKSIRAKALESHTLFEEYYSMYPGVRNNNLLILASFFYNDGIPEDFAVDYLIAYYSSIENGFTSDEIRKIVHSAYH</sequence>
<name>A0A3E4ZBH9_9BACT</name>
<dbReference type="EMBL" id="QSTW01000004">
    <property type="protein sequence ID" value="RGM92363.1"/>
    <property type="molecule type" value="Genomic_DNA"/>
</dbReference>
<accession>A0A3E4ZBH9</accession>
<reference evidence="3 4" key="1">
    <citation type="submission" date="2018-08" db="EMBL/GenBank/DDBJ databases">
        <title>A genome reference for cultivated species of the human gut microbiota.</title>
        <authorList>
            <person name="Zou Y."/>
            <person name="Xue W."/>
            <person name="Luo G."/>
        </authorList>
    </citation>
    <scope>NUCLEOTIDE SEQUENCE [LARGE SCALE GENOMIC DNA]</scope>
    <source>
        <strain evidence="3 4">OM06-2</strain>
    </source>
</reference>
<feature type="domain" description="Primase C-terminal 1" evidence="1">
    <location>
        <begin position="240"/>
        <end position="292"/>
    </location>
</feature>
<dbReference type="InterPro" id="IPR014820">
    <property type="entry name" value="PriCT_1"/>
</dbReference>
<dbReference type="AlphaFoldDB" id="A0A3E4ZBH9"/>